<dbReference type="KEGG" id="mou:OU421_06245"/>
<dbReference type="GeneID" id="76834685"/>
<accession>A0A9X9T9J5</accession>
<dbReference type="Proteomes" id="UP001163096">
    <property type="component" value="Chromosome"/>
</dbReference>
<dbReference type="Gene3D" id="3.30.2380.10">
    <property type="entry name" value="CGI121/TPRKB"/>
    <property type="match status" value="1"/>
</dbReference>
<dbReference type="RefSeq" id="WP_268187758.1">
    <property type="nucleotide sequence ID" value="NZ_CP113361.1"/>
</dbReference>
<evidence type="ECO:0000313" key="1">
    <source>
        <dbReference type="EMBL" id="WAI02471.1"/>
    </source>
</evidence>
<name>A0A9X9T9J5_METOG</name>
<organism evidence="1 2">
    <name type="scientific">Methanogenium organophilum</name>
    <dbReference type="NCBI Taxonomy" id="2199"/>
    <lineage>
        <taxon>Archaea</taxon>
        <taxon>Methanobacteriati</taxon>
        <taxon>Methanobacteriota</taxon>
        <taxon>Stenosarchaea group</taxon>
        <taxon>Methanomicrobia</taxon>
        <taxon>Methanomicrobiales</taxon>
        <taxon>Methanomicrobiaceae</taxon>
        <taxon>Methanogenium</taxon>
    </lineage>
</organism>
<dbReference type="SUPFAM" id="SSF143870">
    <property type="entry name" value="PF0523-like"/>
    <property type="match status" value="1"/>
</dbReference>
<reference evidence="1" key="1">
    <citation type="submission" date="2022-11" db="EMBL/GenBank/DDBJ databases">
        <title>Complete genome sequence of Methanogenium organophilum DSM 3596.</title>
        <authorList>
            <person name="Chen S.-C."/>
            <person name="Lai S.-J."/>
            <person name="You Y.-T."/>
        </authorList>
    </citation>
    <scope>NUCLEOTIDE SEQUENCE</scope>
    <source>
        <strain evidence="1">DSM 3596</strain>
    </source>
</reference>
<proteinExistence type="predicted"/>
<keyword evidence="2" id="KW-1185">Reference proteome</keyword>
<protein>
    <submittedName>
        <fullName evidence="1">KEOPS complex subunit Cgi121</fullName>
    </submittedName>
</protein>
<dbReference type="EMBL" id="CP113361">
    <property type="protein sequence ID" value="WAI02471.1"/>
    <property type="molecule type" value="Genomic_DNA"/>
</dbReference>
<dbReference type="NCBIfam" id="NF011465">
    <property type="entry name" value="PRK14886.1-1"/>
    <property type="match status" value="1"/>
</dbReference>
<sequence>MNNVAGPLMPTHAILFANAEISDIQEFLSAVHATADRIDAHIICINADRVAGRLHLDAALAHACRTWFTDKNPVARSFEMELLLWVAASRQTSVAAKFGAQKGKMPLWVVIVPAVENAADEIARIPGITLPPAPPAGTEPICAEKRSRLMQDFSITETELATIGTQRLPELIAERVALSAVYR</sequence>
<dbReference type="AlphaFoldDB" id="A0A9X9T9J5"/>
<gene>
    <name evidence="1" type="primary">cgi121</name>
    <name evidence="1" type="ORF">OU421_06245</name>
</gene>
<evidence type="ECO:0000313" key="2">
    <source>
        <dbReference type="Proteomes" id="UP001163096"/>
    </source>
</evidence>
<dbReference type="InterPro" id="IPR036504">
    <property type="entry name" value="CGI121/TPRKB_sf"/>
</dbReference>